<keyword evidence="7" id="KW-1133">Transmembrane helix</keyword>
<feature type="domain" description="Histidine kinase" evidence="8">
    <location>
        <begin position="223"/>
        <end position="422"/>
    </location>
</feature>
<evidence type="ECO:0000256" key="5">
    <source>
        <dbReference type="ARBA" id="ARBA00022692"/>
    </source>
</evidence>
<gene>
    <name evidence="9" type="primary">phoQ</name>
    <name evidence="9" type="ORF">REIFOR_03255</name>
</gene>
<sequence length="425" mass="47193">MVLSLVHLGLQQLTKEFVAARLLHDAEGLLAALVLDPDQQLQLDPTRVSELYQRAYSGHYFAITTPNQVIRSRSLWDIDIAPFRNQTDRRARPAPTLAHWDGPKDQEWLSLELRVEKEQQALRIWITEDITPLGAAQRRFELSLLALLAVAIALLLLLQKFIITREMSVFNDVQQSLKAMQGGAELVFPSAIPLEIAGLVTEIEHALQQSVKQLKRSRTAVGNLAHELKRPLQQLRWLAQQHPDASTDLLAVYEQLQGLVTRELRRAAIAGNPSPGQRFNPRADLPVIGQLLARQNPNGIELQLNLPPGLMPFERDDMLELLGNLLDNAWRFAATLVAVSIAPRADGQGWECSVEDDGPGLSAADYEQLSQRGVSRDESGSEHHGLGLHICWAVVDSYGGQLSMRRSDLGGLQIHLSLPSQTQGD</sequence>
<dbReference type="InterPro" id="IPR005467">
    <property type="entry name" value="His_kinase_dom"/>
</dbReference>
<dbReference type="Pfam" id="PF02518">
    <property type="entry name" value="HATPase_c"/>
    <property type="match status" value="1"/>
</dbReference>
<dbReference type="AlphaFoldDB" id="A0A2K8KXU3"/>
<evidence type="ECO:0000256" key="3">
    <source>
        <dbReference type="ARBA" id="ARBA00022553"/>
    </source>
</evidence>
<dbReference type="EMBL" id="CP011797">
    <property type="protein sequence ID" value="ATX78361.1"/>
    <property type="molecule type" value="Genomic_DNA"/>
</dbReference>
<evidence type="ECO:0000256" key="1">
    <source>
        <dbReference type="ARBA" id="ARBA00000085"/>
    </source>
</evidence>
<evidence type="ECO:0000256" key="6">
    <source>
        <dbReference type="ARBA" id="ARBA00022777"/>
    </source>
</evidence>
<keyword evidence="3" id="KW-0597">Phosphoprotein</keyword>
<keyword evidence="4 9" id="KW-0808">Transferase</keyword>
<dbReference type="InterPro" id="IPR036890">
    <property type="entry name" value="HATPase_C_sf"/>
</dbReference>
<name>A0A2K8KXU3_9GAMM</name>
<comment type="catalytic activity">
    <reaction evidence="1">
        <text>ATP + protein L-histidine = ADP + protein N-phospho-L-histidine.</text>
        <dbReference type="EC" id="2.7.13.3"/>
    </reaction>
</comment>
<dbReference type="EC" id="2.7.13.3" evidence="2"/>
<proteinExistence type="predicted"/>
<dbReference type="PANTHER" id="PTHR45436">
    <property type="entry name" value="SENSOR HISTIDINE KINASE YKOH"/>
    <property type="match status" value="1"/>
</dbReference>
<dbReference type="SUPFAM" id="SSF55874">
    <property type="entry name" value="ATPase domain of HSP90 chaperone/DNA topoisomerase II/histidine kinase"/>
    <property type="match status" value="1"/>
</dbReference>
<evidence type="ECO:0000256" key="4">
    <source>
        <dbReference type="ARBA" id="ARBA00022679"/>
    </source>
</evidence>
<dbReference type="PROSITE" id="PS50109">
    <property type="entry name" value="HIS_KIN"/>
    <property type="match status" value="1"/>
</dbReference>
<evidence type="ECO:0000259" key="8">
    <source>
        <dbReference type="PROSITE" id="PS50109"/>
    </source>
</evidence>
<keyword evidence="6" id="KW-0418">Kinase</keyword>
<evidence type="ECO:0000256" key="2">
    <source>
        <dbReference type="ARBA" id="ARBA00012438"/>
    </source>
</evidence>
<dbReference type="KEGG" id="rfo:REIFOR_03255"/>
<dbReference type="PANTHER" id="PTHR45436:SF5">
    <property type="entry name" value="SENSOR HISTIDINE KINASE TRCS"/>
    <property type="match status" value="1"/>
</dbReference>
<dbReference type="GO" id="GO:0005886">
    <property type="term" value="C:plasma membrane"/>
    <property type="evidence" value="ECO:0007669"/>
    <property type="project" value="TreeGrafter"/>
</dbReference>
<keyword evidence="7" id="KW-0472">Membrane</keyword>
<dbReference type="Gene3D" id="3.30.565.10">
    <property type="entry name" value="Histidine kinase-like ATPase, C-terminal domain"/>
    <property type="match status" value="1"/>
</dbReference>
<dbReference type="Proteomes" id="UP000229757">
    <property type="component" value="Chromosome"/>
</dbReference>
<dbReference type="InterPro" id="IPR003594">
    <property type="entry name" value="HATPase_dom"/>
</dbReference>
<evidence type="ECO:0000313" key="10">
    <source>
        <dbReference type="Proteomes" id="UP000229757"/>
    </source>
</evidence>
<organism evidence="9 10">
    <name type="scientific">Reinekea forsetii</name>
    <dbReference type="NCBI Taxonomy" id="1336806"/>
    <lineage>
        <taxon>Bacteria</taxon>
        <taxon>Pseudomonadati</taxon>
        <taxon>Pseudomonadota</taxon>
        <taxon>Gammaproteobacteria</taxon>
        <taxon>Oceanospirillales</taxon>
        <taxon>Saccharospirillaceae</taxon>
        <taxon>Reinekea</taxon>
    </lineage>
</organism>
<keyword evidence="10" id="KW-1185">Reference proteome</keyword>
<evidence type="ECO:0000313" key="9">
    <source>
        <dbReference type="EMBL" id="ATX78361.1"/>
    </source>
</evidence>
<protein>
    <recommendedName>
        <fullName evidence="2">histidine kinase</fullName>
        <ecNumber evidence="2">2.7.13.3</ecNumber>
    </recommendedName>
</protein>
<dbReference type="GO" id="GO:0004673">
    <property type="term" value="F:protein histidine kinase activity"/>
    <property type="evidence" value="ECO:0007669"/>
    <property type="project" value="UniProtKB-EC"/>
</dbReference>
<evidence type="ECO:0000256" key="7">
    <source>
        <dbReference type="ARBA" id="ARBA00022989"/>
    </source>
</evidence>
<accession>A0A2K8KXU3</accession>
<dbReference type="GO" id="GO:0000160">
    <property type="term" value="P:phosphorelay signal transduction system"/>
    <property type="evidence" value="ECO:0007669"/>
    <property type="project" value="TreeGrafter"/>
</dbReference>
<keyword evidence="5" id="KW-0812">Transmembrane</keyword>
<reference evidence="9 10" key="1">
    <citation type="journal article" date="2017" name="Environ. Microbiol.">
        <title>Genomic and physiological analyses of 'Reinekea forsetii' reveal a versatile opportunistic lifestyle during spring algae blooms.</title>
        <authorList>
            <person name="Avci B."/>
            <person name="Hahnke R.L."/>
            <person name="Chafee M."/>
            <person name="Fischer T."/>
            <person name="Gruber-Vodicka H."/>
            <person name="Tegetmeyer H.E."/>
            <person name="Harder J."/>
            <person name="Fuchs B.M."/>
            <person name="Amann R.I."/>
            <person name="Teeling H."/>
        </authorList>
    </citation>
    <scope>NUCLEOTIDE SEQUENCE [LARGE SCALE GENOMIC DNA]</scope>
    <source>
        <strain evidence="9 10">Hel1_31_D35</strain>
    </source>
</reference>
<dbReference type="SMART" id="SM00387">
    <property type="entry name" value="HATPase_c"/>
    <property type="match status" value="1"/>
</dbReference>
<dbReference type="InterPro" id="IPR050428">
    <property type="entry name" value="TCS_sensor_his_kinase"/>
</dbReference>